<gene>
    <name evidence="3" type="ORF">VSQ78_16345</name>
</gene>
<comment type="caution">
    <text evidence="3">The sequence shown here is derived from an EMBL/GenBank/DDBJ whole genome shotgun (WGS) entry which is preliminary data.</text>
</comment>
<dbReference type="EMBL" id="JAYMRS010000005">
    <property type="protein sequence ID" value="MFB8769277.1"/>
    <property type="molecule type" value="Genomic_DNA"/>
</dbReference>
<feature type="domain" description="GIY-YIG" evidence="2">
    <location>
        <begin position="52"/>
        <end position="133"/>
    </location>
</feature>
<dbReference type="InterPro" id="IPR000305">
    <property type="entry name" value="GIY-YIG_endonuc"/>
</dbReference>
<feature type="region of interest" description="Disordered" evidence="1">
    <location>
        <begin position="265"/>
        <end position="292"/>
    </location>
</feature>
<organism evidence="3 4">
    <name type="scientific">Nocardiopsis alba</name>
    <dbReference type="NCBI Taxonomy" id="53437"/>
    <lineage>
        <taxon>Bacteria</taxon>
        <taxon>Bacillati</taxon>
        <taxon>Actinomycetota</taxon>
        <taxon>Actinomycetes</taxon>
        <taxon>Streptosporangiales</taxon>
        <taxon>Nocardiopsidaceae</taxon>
        <taxon>Nocardiopsis</taxon>
    </lineage>
</organism>
<name>A0ABV5DXH0_9ACTN</name>
<dbReference type="Proteomes" id="UP001585053">
    <property type="component" value="Unassembled WGS sequence"/>
</dbReference>
<reference evidence="3 4" key="1">
    <citation type="submission" date="2024-01" db="EMBL/GenBank/DDBJ databases">
        <title>Genome mining of biosynthetic gene clusters to explore secondary metabolites of Streptomyces sp.</title>
        <authorList>
            <person name="Baig A."/>
            <person name="Ajitkumar Shintre N."/>
            <person name="Kumar H."/>
            <person name="Anbarasu A."/>
            <person name="Ramaiah S."/>
        </authorList>
    </citation>
    <scope>NUCLEOTIDE SEQUENCE [LARGE SCALE GENOMIC DNA]</scope>
    <source>
        <strain evidence="3 4">A01</strain>
    </source>
</reference>
<proteinExistence type="predicted"/>
<evidence type="ECO:0000256" key="1">
    <source>
        <dbReference type="SAM" id="MobiDB-lite"/>
    </source>
</evidence>
<dbReference type="PROSITE" id="PS50164">
    <property type="entry name" value="GIY_YIG"/>
    <property type="match status" value="1"/>
</dbReference>
<sequence length="292" mass="33087">MPKEFSKQFHLSITKALRDQLQADLNTLTPAPLNEENLQKLHQRESATHPSSGAGVYQLYRSDPKSGESHLVYIGKAEKSISKRLEQHMAKISGRVNISLSEMSFKCLYVAEDLSAVAPEKILIKNHKMKNEAPWNNNGFGNKDPGLNRDKTILEADHFDTLFPIDLNRELSPTTPESQDLEDFLKELKEELPYNFRYKKSPIYENISITPPGPTATADSAFKTIIEALPSPWQIVALSGYVIMYDNEHENYASAIRYYRNGKTIDAKPKTTDEPKKKSTKKTKSGEEELPF</sequence>
<feature type="compositionally biased region" description="Basic and acidic residues" evidence="1">
    <location>
        <begin position="265"/>
        <end position="277"/>
    </location>
</feature>
<evidence type="ECO:0000259" key="2">
    <source>
        <dbReference type="PROSITE" id="PS50164"/>
    </source>
</evidence>
<dbReference type="RefSeq" id="WP_376737507.1">
    <property type="nucleotide sequence ID" value="NZ_JAYMRS010000005.1"/>
</dbReference>
<protein>
    <recommendedName>
        <fullName evidence="2">GIY-YIG domain-containing protein</fullName>
    </recommendedName>
</protein>
<accession>A0ABV5DXH0</accession>
<evidence type="ECO:0000313" key="4">
    <source>
        <dbReference type="Proteomes" id="UP001585053"/>
    </source>
</evidence>
<keyword evidence="4" id="KW-1185">Reference proteome</keyword>
<evidence type="ECO:0000313" key="3">
    <source>
        <dbReference type="EMBL" id="MFB8769277.1"/>
    </source>
</evidence>
<dbReference type="Gene3D" id="3.40.1440.10">
    <property type="entry name" value="GIY-YIG endonuclease"/>
    <property type="match status" value="1"/>
</dbReference>
<dbReference type="InterPro" id="IPR035901">
    <property type="entry name" value="GIY-YIG_endonuc_sf"/>
</dbReference>